<dbReference type="PROSITE" id="PS50853">
    <property type="entry name" value="FN3"/>
    <property type="match status" value="2"/>
</dbReference>
<evidence type="ECO:0000259" key="4">
    <source>
        <dbReference type="PROSITE" id="PS50853"/>
    </source>
</evidence>
<reference evidence="5 6" key="1">
    <citation type="submission" date="2024-04" db="EMBL/GenBank/DDBJ databases">
        <authorList>
            <person name="Waldvogel A.-M."/>
            <person name="Schoenle A."/>
        </authorList>
    </citation>
    <scope>NUCLEOTIDE SEQUENCE [LARGE SCALE GENOMIC DNA]</scope>
</reference>
<evidence type="ECO:0008006" key="7">
    <source>
        <dbReference type="Google" id="ProtNLM"/>
    </source>
</evidence>
<dbReference type="InterPro" id="IPR036179">
    <property type="entry name" value="Ig-like_dom_sf"/>
</dbReference>
<dbReference type="Pfam" id="PF00041">
    <property type="entry name" value="fn3"/>
    <property type="match status" value="1"/>
</dbReference>
<dbReference type="Proteomes" id="UP001497482">
    <property type="component" value="Chromosome 5"/>
</dbReference>
<dbReference type="PANTHER" id="PTHR13817">
    <property type="entry name" value="TITIN"/>
    <property type="match status" value="1"/>
</dbReference>
<dbReference type="InterPro" id="IPR013783">
    <property type="entry name" value="Ig-like_fold"/>
</dbReference>
<keyword evidence="2" id="KW-0393">Immunoglobulin domain</keyword>
<dbReference type="Pfam" id="PF07679">
    <property type="entry name" value="I-set"/>
    <property type="match status" value="1"/>
</dbReference>
<dbReference type="PANTHER" id="PTHR13817:SF180">
    <property type="entry name" value="IMMUNOGLOBULIN-LIKE AND FIBRONECTIN TYPE III DOMAIN-CONTAINING 1, TANDEM DUPLICATE 3-RELATED"/>
    <property type="match status" value="1"/>
</dbReference>
<dbReference type="AlphaFoldDB" id="A0AAV2LZP3"/>
<dbReference type="GO" id="GO:0031430">
    <property type="term" value="C:M band"/>
    <property type="evidence" value="ECO:0007669"/>
    <property type="project" value="TreeGrafter"/>
</dbReference>
<evidence type="ECO:0000256" key="1">
    <source>
        <dbReference type="ARBA" id="ARBA00022737"/>
    </source>
</evidence>
<dbReference type="PROSITE" id="PS50835">
    <property type="entry name" value="IG_LIKE"/>
    <property type="match status" value="1"/>
</dbReference>
<dbReference type="InterPro" id="IPR013098">
    <property type="entry name" value="Ig_I-set"/>
</dbReference>
<name>A0AAV2LZP3_KNICA</name>
<evidence type="ECO:0000259" key="3">
    <source>
        <dbReference type="PROSITE" id="PS50835"/>
    </source>
</evidence>
<dbReference type="SUPFAM" id="SSF48726">
    <property type="entry name" value="Immunoglobulin"/>
    <property type="match status" value="1"/>
</dbReference>
<dbReference type="FunFam" id="2.60.40.10:FF:000084">
    <property type="entry name" value="Myosin binding protein C, slow type"/>
    <property type="match status" value="1"/>
</dbReference>
<evidence type="ECO:0000313" key="6">
    <source>
        <dbReference type="Proteomes" id="UP001497482"/>
    </source>
</evidence>
<dbReference type="InterPro" id="IPR036116">
    <property type="entry name" value="FN3_sf"/>
</dbReference>
<dbReference type="SUPFAM" id="SSF49265">
    <property type="entry name" value="Fibronectin type III"/>
    <property type="match status" value="2"/>
</dbReference>
<dbReference type="InterPro" id="IPR003961">
    <property type="entry name" value="FN3_dom"/>
</dbReference>
<gene>
    <name evidence="5" type="ORF">KC01_LOCUS33703</name>
</gene>
<dbReference type="InterPro" id="IPR007110">
    <property type="entry name" value="Ig-like_dom"/>
</dbReference>
<sequence>MIDPGVHFICGLSDVNAVIGESAEIMCKLSREDCEGAWFRDGQKPIKIHWYKEEDELQDDTNIKIERSSRQSRLLLIRCQRKDTGEIKIKLKNEDGVTEAISQLIVLDKPTCPLGPADVIESSPVCIEFKWRPPKDDGGSPVSSYTLERQQVGRNTWKKLGEVAGVPCYRDTDVEHGRKYCYRIRAVTAEGISDLMETDDMQAGTLGFEYEFRVACVNLSGPGESSNPSEFVCARDPKNDPKSPGPVELEENVPGTVTILWEPSLDEKRDDRLHYTVSKLDSTKNTWSTVADRLFNHRFTVCNIMEGREYHFRVYAKNDMGISAPSESPIWGREKKRAQRSLSGICSISVRPPSPPLLPFYNALFEAVCSLLTHPVKA</sequence>
<proteinExistence type="predicted"/>
<keyword evidence="1" id="KW-0677">Repeat</keyword>
<dbReference type="SMART" id="SM00060">
    <property type="entry name" value="FN3"/>
    <property type="match status" value="2"/>
</dbReference>
<dbReference type="InterPro" id="IPR050964">
    <property type="entry name" value="Striated_Muscle_Regulatory"/>
</dbReference>
<feature type="domain" description="Fibronectin type-III" evidence="4">
    <location>
        <begin position="243"/>
        <end position="337"/>
    </location>
</feature>
<dbReference type="FunFam" id="2.60.40.10:FF:001232">
    <property type="entry name" value="Immunoglobulin-like and fibronectin type III domain-containing 1"/>
    <property type="match status" value="1"/>
</dbReference>
<dbReference type="EMBL" id="OZ035827">
    <property type="protein sequence ID" value="CAL1606542.1"/>
    <property type="molecule type" value="Genomic_DNA"/>
</dbReference>
<dbReference type="GO" id="GO:0045214">
    <property type="term" value="P:sarcomere organization"/>
    <property type="evidence" value="ECO:0007669"/>
    <property type="project" value="TreeGrafter"/>
</dbReference>
<evidence type="ECO:0000256" key="2">
    <source>
        <dbReference type="ARBA" id="ARBA00023319"/>
    </source>
</evidence>
<evidence type="ECO:0000313" key="5">
    <source>
        <dbReference type="EMBL" id="CAL1606542.1"/>
    </source>
</evidence>
<feature type="domain" description="Fibronectin type-III" evidence="4">
    <location>
        <begin position="112"/>
        <end position="208"/>
    </location>
</feature>
<protein>
    <recommendedName>
        <fullName evidence="7">Titin</fullName>
    </recommendedName>
</protein>
<keyword evidence="6" id="KW-1185">Reference proteome</keyword>
<dbReference type="Gene3D" id="2.60.40.10">
    <property type="entry name" value="Immunoglobulins"/>
    <property type="match status" value="3"/>
</dbReference>
<organism evidence="5 6">
    <name type="scientific">Knipowitschia caucasica</name>
    <name type="common">Caucasian dwarf goby</name>
    <name type="synonym">Pomatoschistus caucasicus</name>
    <dbReference type="NCBI Taxonomy" id="637954"/>
    <lineage>
        <taxon>Eukaryota</taxon>
        <taxon>Metazoa</taxon>
        <taxon>Chordata</taxon>
        <taxon>Craniata</taxon>
        <taxon>Vertebrata</taxon>
        <taxon>Euteleostomi</taxon>
        <taxon>Actinopterygii</taxon>
        <taxon>Neopterygii</taxon>
        <taxon>Teleostei</taxon>
        <taxon>Neoteleostei</taxon>
        <taxon>Acanthomorphata</taxon>
        <taxon>Gobiaria</taxon>
        <taxon>Gobiiformes</taxon>
        <taxon>Gobioidei</taxon>
        <taxon>Gobiidae</taxon>
        <taxon>Gobiinae</taxon>
        <taxon>Knipowitschia</taxon>
    </lineage>
</organism>
<dbReference type="CDD" id="cd00063">
    <property type="entry name" value="FN3"/>
    <property type="match status" value="2"/>
</dbReference>
<feature type="domain" description="Ig-like" evidence="3">
    <location>
        <begin position="4"/>
        <end position="102"/>
    </location>
</feature>
<accession>A0AAV2LZP3</accession>